<dbReference type="GO" id="GO:0004674">
    <property type="term" value="F:protein serine/threonine kinase activity"/>
    <property type="evidence" value="ECO:0007669"/>
    <property type="project" value="UniProtKB-KW"/>
</dbReference>
<evidence type="ECO:0000256" key="7">
    <source>
        <dbReference type="PROSITE-ProRule" id="PRU10141"/>
    </source>
</evidence>
<feature type="domain" description="Protein kinase" evidence="9">
    <location>
        <begin position="178"/>
        <end position="698"/>
    </location>
</feature>
<dbReference type="GO" id="GO:0005634">
    <property type="term" value="C:nucleus"/>
    <property type="evidence" value="ECO:0007669"/>
    <property type="project" value="TreeGrafter"/>
</dbReference>
<dbReference type="InterPro" id="IPR008271">
    <property type="entry name" value="Ser/Thr_kinase_AS"/>
</dbReference>
<evidence type="ECO:0000256" key="5">
    <source>
        <dbReference type="ARBA" id="ARBA00022777"/>
    </source>
</evidence>
<dbReference type="Pfam" id="PF00069">
    <property type="entry name" value="Pkinase"/>
    <property type="match status" value="2"/>
</dbReference>
<dbReference type="PANTHER" id="PTHR44167:SF23">
    <property type="entry name" value="CDC7 KINASE, ISOFORM A-RELATED"/>
    <property type="match status" value="1"/>
</dbReference>
<dbReference type="InterPro" id="IPR000719">
    <property type="entry name" value="Prot_kinase_dom"/>
</dbReference>
<evidence type="ECO:0000256" key="1">
    <source>
        <dbReference type="ARBA" id="ARBA00012513"/>
    </source>
</evidence>
<keyword evidence="2" id="KW-0723">Serine/threonine-protein kinase</keyword>
<feature type="region of interest" description="Disordered" evidence="8">
    <location>
        <begin position="79"/>
        <end position="109"/>
    </location>
</feature>
<dbReference type="FunFam" id="3.30.200.20:FF:000765">
    <property type="entry name" value="Cdc7 kinase, isoform B"/>
    <property type="match status" value="1"/>
</dbReference>
<dbReference type="PANTHER" id="PTHR44167">
    <property type="entry name" value="OVARIAN-SPECIFIC SERINE/THREONINE-PROTEIN KINASE LOK-RELATED"/>
    <property type="match status" value="1"/>
</dbReference>
<keyword evidence="11" id="KW-1185">Reference proteome</keyword>
<dbReference type="Gene3D" id="1.10.510.10">
    <property type="entry name" value="Transferase(Phosphotransferase) domain 1"/>
    <property type="match status" value="2"/>
</dbReference>
<dbReference type="SUPFAM" id="SSF56112">
    <property type="entry name" value="Protein kinase-like (PK-like)"/>
    <property type="match status" value="1"/>
</dbReference>
<dbReference type="PROSITE" id="PS00108">
    <property type="entry name" value="PROTEIN_KINASE_ST"/>
    <property type="match status" value="1"/>
</dbReference>
<dbReference type="CDD" id="cd14019">
    <property type="entry name" value="STKc_Cdc7"/>
    <property type="match status" value="1"/>
</dbReference>
<dbReference type="InterPro" id="IPR017441">
    <property type="entry name" value="Protein_kinase_ATP_BS"/>
</dbReference>
<proteinExistence type="predicted"/>
<keyword evidence="3" id="KW-0808">Transferase</keyword>
<dbReference type="SMART" id="SM00220">
    <property type="entry name" value="S_TKc"/>
    <property type="match status" value="1"/>
</dbReference>
<evidence type="ECO:0000313" key="11">
    <source>
        <dbReference type="Proteomes" id="UP000078200"/>
    </source>
</evidence>
<dbReference type="GO" id="GO:0044773">
    <property type="term" value="P:mitotic DNA damage checkpoint signaling"/>
    <property type="evidence" value="ECO:0007669"/>
    <property type="project" value="TreeGrafter"/>
</dbReference>
<evidence type="ECO:0000256" key="2">
    <source>
        <dbReference type="ARBA" id="ARBA00022527"/>
    </source>
</evidence>
<name>A0A1A9UW51_GLOAU</name>
<dbReference type="GO" id="GO:0005524">
    <property type="term" value="F:ATP binding"/>
    <property type="evidence" value="ECO:0007669"/>
    <property type="project" value="UniProtKB-UniRule"/>
</dbReference>
<feature type="region of interest" description="Disordered" evidence="8">
    <location>
        <begin position="412"/>
        <end position="462"/>
    </location>
</feature>
<evidence type="ECO:0000256" key="8">
    <source>
        <dbReference type="SAM" id="MobiDB-lite"/>
    </source>
</evidence>
<dbReference type="Gene3D" id="3.30.200.20">
    <property type="entry name" value="Phosphorylase Kinase, domain 1"/>
    <property type="match status" value="1"/>
</dbReference>
<reference evidence="10" key="1">
    <citation type="submission" date="2020-05" db="UniProtKB">
        <authorList>
            <consortium name="EnsemblMetazoa"/>
        </authorList>
    </citation>
    <scope>IDENTIFICATION</scope>
    <source>
        <strain evidence="10">TTRI</strain>
    </source>
</reference>
<feature type="binding site" evidence="7">
    <location>
        <position position="214"/>
    </location>
    <ligand>
        <name>ATP</name>
        <dbReference type="ChEBI" id="CHEBI:30616"/>
    </ligand>
</feature>
<dbReference type="VEuPathDB" id="VectorBase:GAUT017718"/>
<accession>A0A1A9UW51</accession>
<dbReference type="PROSITE" id="PS50011">
    <property type="entry name" value="PROTEIN_KINASE_DOM"/>
    <property type="match status" value="1"/>
</dbReference>
<keyword evidence="6 7" id="KW-0067">ATP-binding</keyword>
<organism evidence="10 11">
    <name type="scientific">Glossina austeni</name>
    <name type="common">Savannah tsetse fly</name>
    <dbReference type="NCBI Taxonomy" id="7395"/>
    <lineage>
        <taxon>Eukaryota</taxon>
        <taxon>Metazoa</taxon>
        <taxon>Ecdysozoa</taxon>
        <taxon>Arthropoda</taxon>
        <taxon>Hexapoda</taxon>
        <taxon>Insecta</taxon>
        <taxon>Pterygota</taxon>
        <taxon>Neoptera</taxon>
        <taxon>Endopterygota</taxon>
        <taxon>Diptera</taxon>
        <taxon>Brachycera</taxon>
        <taxon>Muscomorpha</taxon>
        <taxon>Hippoboscoidea</taxon>
        <taxon>Glossinidae</taxon>
        <taxon>Glossina</taxon>
    </lineage>
</organism>
<dbReference type="AlphaFoldDB" id="A0A1A9UW51"/>
<keyword evidence="4 7" id="KW-0547">Nucleotide-binding</keyword>
<dbReference type="EC" id="2.7.11.1" evidence="1"/>
<dbReference type="STRING" id="7395.A0A1A9UW51"/>
<sequence>MDRKIKTTAANVNNSKINTNIGSLLASNNLKTLHNNTTPSPPTTSANPLNWRSLNVAKDSPKLVNLGTQHQTGRQLQSHRNVTSGHQTSINSKRHDVSALQTSTKAPPTTLHKSHINTNTALALANNNPTLPSKVTACITTPMEQLTAMHAKVTSNRNKNEEAIHDLRTRIPEIENIFDVHSRIGNGTFSTVLLGTLKKEREIAENQRRKFAIKHHIPTSHPDRIMKELQCMAKIGGSDNVVGINCCIRYNESVAFIMPYLAHDRFHDFYNKMDVAEVQFYLKNLLIALRHVHKFNVIHRDVKPSNFLYNRRKRQFLLVDFGLAQQVPSAYPSLLNCIGNKINNLSLPAPTSSGMEGKRARDDEEYVKKTTDDFGLGLIDVVGATTKRLRSNGPQGDTQQATTRAALLAGAKLTKDQPSADSKISGKSATQSKAGQRLSSKAQRTQGGADGNSGGKISPTGAAATNVSNALVPTGQNGGVAENKFNTNRNLTPTSNAAKCYCYGNPQVCNICLVKKEIHASRAGTPGYRPPEVLLKYPDQTTAVDVWAAGVIFLSIMSSVYPFFKAPNDYVALAEMVTIFGDRTIRKTAFILDRLVTLSQKTKPLDLRKLCVRFRNRAKFSSPELLKKYQKPDGTCEVCKNCDQFFFNCLCVESNYITEPLDGDDVFPASAYDLLYKLLEVNPHKRITADEALNHPFFQESFNNNNATSTSHKVPSTGSTKDNAQLSLAAAGDSPKKSHK</sequence>
<evidence type="ECO:0000259" key="9">
    <source>
        <dbReference type="PROSITE" id="PS50011"/>
    </source>
</evidence>
<evidence type="ECO:0000313" key="10">
    <source>
        <dbReference type="EnsemblMetazoa" id="GAUT017718-PA"/>
    </source>
</evidence>
<dbReference type="Proteomes" id="UP000078200">
    <property type="component" value="Unassembled WGS sequence"/>
</dbReference>
<dbReference type="PROSITE" id="PS00107">
    <property type="entry name" value="PROTEIN_KINASE_ATP"/>
    <property type="match status" value="1"/>
</dbReference>
<evidence type="ECO:0000256" key="4">
    <source>
        <dbReference type="ARBA" id="ARBA00022741"/>
    </source>
</evidence>
<dbReference type="InterPro" id="IPR011009">
    <property type="entry name" value="Kinase-like_dom_sf"/>
</dbReference>
<feature type="compositionally biased region" description="Polar residues" evidence="8">
    <location>
        <begin position="416"/>
        <end position="446"/>
    </location>
</feature>
<feature type="compositionally biased region" description="Polar residues" evidence="8">
    <location>
        <begin position="79"/>
        <end position="91"/>
    </location>
</feature>
<keyword evidence="5" id="KW-0418">Kinase</keyword>
<dbReference type="EnsemblMetazoa" id="GAUT017718-RA">
    <property type="protein sequence ID" value="GAUT017718-PA"/>
    <property type="gene ID" value="GAUT017718"/>
</dbReference>
<protein>
    <recommendedName>
        <fullName evidence="1">non-specific serine/threonine protein kinase</fullName>
        <ecNumber evidence="1">2.7.11.1</ecNumber>
    </recommendedName>
</protein>
<evidence type="ECO:0000256" key="3">
    <source>
        <dbReference type="ARBA" id="ARBA00022679"/>
    </source>
</evidence>
<evidence type="ECO:0000256" key="6">
    <source>
        <dbReference type="ARBA" id="ARBA00022840"/>
    </source>
</evidence>